<keyword evidence="19" id="KW-1185">Reference proteome</keyword>
<keyword evidence="5 14" id="KW-0436">Ligase</keyword>
<dbReference type="InterPro" id="IPR013221">
    <property type="entry name" value="Mur_ligase_cen"/>
</dbReference>
<evidence type="ECO:0000256" key="8">
    <source>
        <dbReference type="ARBA" id="ARBA00022840"/>
    </source>
</evidence>
<dbReference type="GO" id="GO:0008763">
    <property type="term" value="F:UDP-N-acetylmuramate-L-alanine ligase activity"/>
    <property type="evidence" value="ECO:0007669"/>
    <property type="project" value="UniProtKB-UniRule"/>
</dbReference>
<dbReference type="PANTHER" id="PTHR43445">
    <property type="entry name" value="UDP-N-ACETYLMURAMATE--L-ALANINE LIGASE-RELATED"/>
    <property type="match status" value="1"/>
</dbReference>
<dbReference type="GO" id="GO:0008360">
    <property type="term" value="P:regulation of cell shape"/>
    <property type="evidence" value="ECO:0007669"/>
    <property type="project" value="UniProtKB-KW"/>
</dbReference>
<evidence type="ECO:0000259" key="15">
    <source>
        <dbReference type="Pfam" id="PF01225"/>
    </source>
</evidence>
<keyword evidence="12 14" id="KW-0961">Cell wall biogenesis/degradation</keyword>
<dbReference type="InterPro" id="IPR050061">
    <property type="entry name" value="MurCDEF_pg_biosynth"/>
</dbReference>
<dbReference type="Gene3D" id="3.90.190.20">
    <property type="entry name" value="Mur ligase, C-terminal domain"/>
    <property type="match status" value="1"/>
</dbReference>
<evidence type="ECO:0000256" key="10">
    <source>
        <dbReference type="ARBA" id="ARBA00022984"/>
    </source>
</evidence>
<protein>
    <recommendedName>
        <fullName evidence="3 14">UDP-N-acetylmuramate--L-alanine ligase</fullName>
        <ecNumber evidence="3 14">6.3.2.8</ecNumber>
    </recommendedName>
    <alternativeName>
        <fullName evidence="14">UDP-N-acetylmuramoyl-L-alanine synthetase</fullName>
    </alternativeName>
</protein>
<dbReference type="GO" id="GO:0051301">
    <property type="term" value="P:cell division"/>
    <property type="evidence" value="ECO:0007669"/>
    <property type="project" value="UniProtKB-KW"/>
</dbReference>
<dbReference type="GO" id="GO:0009252">
    <property type="term" value="P:peptidoglycan biosynthetic process"/>
    <property type="evidence" value="ECO:0007669"/>
    <property type="project" value="UniProtKB-UniRule"/>
</dbReference>
<comment type="similarity">
    <text evidence="14">Belongs to the MurCDEF family.</text>
</comment>
<comment type="caution">
    <text evidence="18">The sequence shown here is derived from an EMBL/GenBank/DDBJ whole genome shotgun (WGS) entry which is preliminary data.</text>
</comment>
<dbReference type="SUPFAM" id="SSF53244">
    <property type="entry name" value="MurD-like peptide ligases, peptide-binding domain"/>
    <property type="match status" value="1"/>
</dbReference>
<dbReference type="GO" id="GO:0005524">
    <property type="term" value="F:ATP binding"/>
    <property type="evidence" value="ECO:0007669"/>
    <property type="project" value="UniProtKB-UniRule"/>
</dbReference>
<feature type="binding site" evidence="14">
    <location>
        <begin position="112"/>
        <end position="118"/>
    </location>
    <ligand>
        <name>ATP</name>
        <dbReference type="ChEBI" id="CHEBI:30616"/>
    </ligand>
</feature>
<dbReference type="SUPFAM" id="SSF53623">
    <property type="entry name" value="MurD-like peptide ligases, catalytic domain"/>
    <property type="match status" value="1"/>
</dbReference>
<dbReference type="PANTHER" id="PTHR43445:SF3">
    <property type="entry name" value="UDP-N-ACETYLMURAMATE--L-ALANINE LIGASE"/>
    <property type="match status" value="1"/>
</dbReference>
<evidence type="ECO:0000256" key="12">
    <source>
        <dbReference type="ARBA" id="ARBA00023316"/>
    </source>
</evidence>
<dbReference type="EMBL" id="JACHGO010000002">
    <property type="protein sequence ID" value="MBB5142869.1"/>
    <property type="molecule type" value="Genomic_DNA"/>
</dbReference>
<evidence type="ECO:0000256" key="2">
    <source>
        <dbReference type="ARBA" id="ARBA00004752"/>
    </source>
</evidence>
<name>A0A7W8C1X0_9BACT</name>
<dbReference type="InterPro" id="IPR004101">
    <property type="entry name" value="Mur_ligase_C"/>
</dbReference>
<evidence type="ECO:0000256" key="1">
    <source>
        <dbReference type="ARBA" id="ARBA00004496"/>
    </source>
</evidence>
<comment type="pathway">
    <text evidence="2 14">Cell wall biogenesis; peptidoglycan biosynthesis.</text>
</comment>
<feature type="domain" description="Mur ligase C-terminal" evidence="16">
    <location>
        <begin position="310"/>
        <end position="441"/>
    </location>
</feature>
<dbReference type="InterPro" id="IPR000713">
    <property type="entry name" value="Mur_ligase_N"/>
</dbReference>
<dbReference type="Gene3D" id="3.40.50.720">
    <property type="entry name" value="NAD(P)-binding Rossmann-like Domain"/>
    <property type="match status" value="1"/>
</dbReference>
<keyword evidence="11 14" id="KW-0131">Cell cycle</keyword>
<keyword evidence="9 14" id="KW-0133">Cell shape</keyword>
<evidence type="ECO:0000256" key="11">
    <source>
        <dbReference type="ARBA" id="ARBA00023306"/>
    </source>
</evidence>
<dbReference type="GO" id="GO:0005737">
    <property type="term" value="C:cytoplasm"/>
    <property type="evidence" value="ECO:0007669"/>
    <property type="project" value="UniProtKB-SubCell"/>
</dbReference>
<comment type="function">
    <text evidence="14">Cell wall formation.</text>
</comment>
<evidence type="ECO:0000256" key="4">
    <source>
        <dbReference type="ARBA" id="ARBA00022490"/>
    </source>
</evidence>
<keyword evidence="10 14" id="KW-0573">Peptidoglycan synthesis</keyword>
<dbReference type="HAMAP" id="MF_00046">
    <property type="entry name" value="MurC"/>
    <property type="match status" value="1"/>
</dbReference>
<reference evidence="18 19" key="1">
    <citation type="submission" date="2020-08" db="EMBL/GenBank/DDBJ databases">
        <title>Genomic Encyclopedia of Type Strains, Phase IV (KMG-IV): sequencing the most valuable type-strain genomes for metagenomic binning, comparative biology and taxonomic classification.</title>
        <authorList>
            <person name="Goeker M."/>
        </authorList>
    </citation>
    <scope>NUCLEOTIDE SEQUENCE [LARGE SCALE GENOMIC DNA]</scope>
    <source>
        <strain evidence="18 19">DSM 11275</strain>
    </source>
</reference>
<dbReference type="InterPro" id="IPR036615">
    <property type="entry name" value="Mur_ligase_C_dom_sf"/>
</dbReference>
<dbReference type="Pfam" id="PF01225">
    <property type="entry name" value="Mur_ligase"/>
    <property type="match status" value="1"/>
</dbReference>
<dbReference type="Proteomes" id="UP000539075">
    <property type="component" value="Unassembled WGS sequence"/>
</dbReference>
<dbReference type="Pfam" id="PF02875">
    <property type="entry name" value="Mur_ligase_C"/>
    <property type="match status" value="1"/>
</dbReference>
<dbReference type="InterPro" id="IPR036565">
    <property type="entry name" value="Mur-like_cat_sf"/>
</dbReference>
<comment type="catalytic activity">
    <reaction evidence="13 14">
        <text>UDP-N-acetyl-alpha-D-muramate + L-alanine + ATP = UDP-N-acetyl-alpha-D-muramoyl-L-alanine + ADP + phosphate + H(+)</text>
        <dbReference type="Rhea" id="RHEA:23372"/>
        <dbReference type="ChEBI" id="CHEBI:15378"/>
        <dbReference type="ChEBI" id="CHEBI:30616"/>
        <dbReference type="ChEBI" id="CHEBI:43474"/>
        <dbReference type="ChEBI" id="CHEBI:57972"/>
        <dbReference type="ChEBI" id="CHEBI:70757"/>
        <dbReference type="ChEBI" id="CHEBI:83898"/>
        <dbReference type="ChEBI" id="CHEBI:456216"/>
        <dbReference type="EC" id="6.3.2.8"/>
    </reaction>
</comment>
<accession>A0A7W8C1X0</accession>
<dbReference type="GO" id="GO:0071555">
    <property type="term" value="P:cell wall organization"/>
    <property type="evidence" value="ECO:0007669"/>
    <property type="project" value="UniProtKB-KW"/>
</dbReference>
<dbReference type="NCBIfam" id="TIGR01082">
    <property type="entry name" value="murC"/>
    <property type="match status" value="1"/>
</dbReference>
<dbReference type="AlphaFoldDB" id="A0A7W8C1X0"/>
<dbReference type="InterPro" id="IPR005758">
    <property type="entry name" value="UDP-N-AcMur_Ala_ligase_MurC"/>
</dbReference>
<feature type="domain" description="Mur ligase central" evidence="17">
    <location>
        <begin position="110"/>
        <end position="288"/>
    </location>
</feature>
<evidence type="ECO:0000256" key="5">
    <source>
        <dbReference type="ARBA" id="ARBA00022598"/>
    </source>
</evidence>
<evidence type="ECO:0000256" key="3">
    <source>
        <dbReference type="ARBA" id="ARBA00012211"/>
    </source>
</evidence>
<dbReference type="Gene3D" id="3.40.1190.10">
    <property type="entry name" value="Mur-like, catalytic domain"/>
    <property type="match status" value="1"/>
</dbReference>
<comment type="subcellular location">
    <subcellularLocation>
        <location evidence="1 14">Cytoplasm</location>
    </subcellularLocation>
</comment>
<evidence type="ECO:0000256" key="7">
    <source>
        <dbReference type="ARBA" id="ARBA00022741"/>
    </source>
</evidence>
<evidence type="ECO:0000256" key="9">
    <source>
        <dbReference type="ARBA" id="ARBA00022960"/>
    </source>
</evidence>
<dbReference type="EC" id="6.3.2.8" evidence="3 14"/>
<dbReference type="UniPathway" id="UPA00219"/>
<keyword evidence="7 14" id="KW-0547">Nucleotide-binding</keyword>
<dbReference type="Pfam" id="PF08245">
    <property type="entry name" value="Mur_ligase_M"/>
    <property type="match status" value="1"/>
</dbReference>
<evidence type="ECO:0000259" key="16">
    <source>
        <dbReference type="Pfam" id="PF02875"/>
    </source>
</evidence>
<evidence type="ECO:0000313" key="19">
    <source>
        <dbReference type="Proteomes" id="UP000539075"/>
    </source>
</evidence>
<keyword evidence="4 14" id="KW-0963">Cytoplasm</keyword>
<proteinExistence type="inferred from homology"/>
<keyword evidence="6 14" id="KW-0132">Cell division</keyword>
<dbReference type="SUPFAM" id="SSF51984">
    <property type="entry name" value="MurCD N-terminal domain"/>
    <property type="match status" value="1"/>
</dbReference>
<sequence>MNSKIRHIHMVGIGGAGMSGIAEVLLNLKYEISGSDMSDSAVVRHLRSLGAHIAVGHAAENVGDVQVLVKSTAISDDNPELVEARKRNIAIIPRAEMLAELMRLRQGIAIAGTHGKTTTTSLTASIFDTAGLDPTVIIGGRLNVYGTNAHLGHGEYLIAEADESDGSFLCLLPIINVVTNVDEDHLDHYKNREAIDSAFVQFMNNVPFYGLNIVCGDDPGVLALLPKVKRPVLTYGFAEDNALRAMPLESGRINRFEVWLRGEKLGDVSLPQPGRHNILNALASIGAAMEVGISFEKCAEGLAGFKGVGRRFEFKGEKQGVTVVDDYGHHPAEIAATLATARQVFAGRRIVAAFQPHRFSRTETHFGEFCKVFDAVDQVLLTEIYAASEKPIPGVSGQSLAQGIRQVSDTPVEYFQTLDELMLALPQILRDGDVLLTLGAGSITRLGPAWLEGRDHA</sequence>
<evidence type="ECO:0000313" key="18">
    <source>
        <dbReference type="EMBL" id="MBB5142869.1"/>
    </source>
</evidence>
<evidence type="ECO:0000256" key="14">
    <source>
        <dbReference type="HAMAP-Rule" id="MF_00046"/>
    </source>
</evidence>
<feature type="domain" description="Mur ligase N-terminal catalytic" evidence="15">
    <location>
        <begin position="7"/>
        <end position="104"/>
    </location>
</feature>
<evidence type="ECO:0000259" key="17">
    <source>
        <dbReference type="Pfam" id="PF08245"/>
    </source>
</evidence>
<gene>
    <name evidence="14" type="primary">murC</name>
    <name evidence="18" type="ORF">HNQ38_000948</name>
</gene>
<organism evidence="18 19">
    <name type="scientific">Desulfovibrio intestinalis</name>
    <dbReference type="NCBI Taxonomy" id="58621"/>
    <lineage>
        <taxon>Bacteria</taxon>
        <taxon>Pseudomonadati</taxon>
        <taxon>Thermodesulfobacteriota</taxon>
        <taxon>Desulfovibrionia</taxon>
        <taxon>Desulfovibrionales</taxon>
        <taxon>Desulfovibrionaceae</taxon>
        <taxon>Desulfovibrio</taxon>
    </lineage>
</organism>
<evidence type="ECO:0000256" key="13">
    <source>
        <dbReference type="ARBA" id="ARBA00047833"/>
    </source>
</evidence>
<dbReference type="RefSeq" id="WP_183718230.1">
    <property type="nucleotide sequence ID" value="NZ_JACHGO010000002.1"/>
</dbReference>
<keyword evidence="8 14" id="KW-0067">ATP-binding</keyword>
<evidence type="ECO:0000256" key="6">
    <source>
        <dbReference type="ARBA" id="ARBA00022618"/>
    </source>
</evidence>